<name>A0A093RHC3_9GAMM</name>
<dbReference type="GO" id="GO:0044550">
    <property type="term" value="P:secondary metabolite biosynthetic process"/>
    <property type="evidence" value="ECO:0007669"/>
    <property type="project" value="TreeGrafter"/>
</dbReference>
<reference evidence="4 5" key="1">
    <citation type="submission" date="2014-08" db="EMBL/GenBank/DDBJ databases">
        <title>Genome sequences of NCPPB Pectobacterium isolates.</title>
        <authorList>
            <person name="Glover R.H."/>
            <person name="Sapp M."/>
            <person name="Elphinstone J."/>
        </authorList>
    </citation>
    <scope>NUCLEOTIDE SEQUENCE [LARGE SCALE GENOMIC DNA]</scope>
    <source>
        <strain evidence="3 4">NCPPB 2793</strain>
        <strain evidence="2 5">NCPPB 2795</strain>
    </source>
</reference>
<dbReference type="GO" id="GO:0005737">
    <property type="term" value="C:cytoplasm"/>
    <property type="evidence" value="ECO:0007669"/>
    <property type="project" value="TreeGrafter"/>
</dbReference>
<dbReference type="Gene3D" id="3.30.559.30">
    <property type="entry name" value="Nonribosomal peptide synthetase, condensation domain"/>
    <property type="match status" value="1"/>
</dbReference>
<dbReference type="PANTHER" id="PTHR45527">
    <property type="entry name" value="NONRIBOSOMAL PEPTIDE SYNTHETASE"/>
    <property type="match status" value="1"/>
</dbReference>
<accession>A0A093RHC3</accession>
<dbReference type="GO" id="GO:0031177">
    <property type="term" value="F:phosphopantetheine binding"/>
    <property type="evidence" value="ECO:0007669"/>
    <property type="project" value="TreeGrafter"/>
</dbReference>
<dbReference type="InterPro" id="IPR001242">
    <property type="entry name" value="Condensation_dom"/>
</dbReference>
<dbReference type="AlphaFoldDB" id="A0A093RHC3"/>
<dbReference type="EMBL" id="JQHL01000041">
    <property type="protein sequence ID" value="KFX10771.1"/>
    <property type="molecule type" value="Genomic_DNA"/>
</dbReference>
<dbReference type="GO" id="GO:0003824">
    <property type="term" value="F:catalytic activity"/>
    <property type="evidence" value="ECO:0007669"/>
    <property type="project" value="InterPro"/>
</dbReference>
<dbReference type="GO" id="GO:0043041">
    <property type="term" value="P:amino acid activation for nonribosomal peptide biosynthetic process"/>
    <property type="evidence" value="ECO:0007669"/>
    <property type="project" value="TreeGrafter"/>
</dbReference>
<evidence type="ECO:0000259" key="1">
    <source>
        <dbReference type="Pfam" id="PF00668"/>
    </source>
</evidence>
<dbReference type="eggNOG" id="COG1020">
    <property type="taxonomic scope" value="Bacteria"/>
</dbReference>
<dbReference type="SUPFAM" id="SSF56801">
    <property type="entry name" value="Acetyl-CoA synthetase-like"/>
    <property type="match status" value="1"/>
</dbReference>
<dbReference type="RefSeq" id="WP_039309234.1">
    <property type="nucleotide sequence ID" value="NZ_JQHL01000041.1"/>
</dbReference>
<dbReference type="Pfam" id="PF00668">
    <property type="entry name" value="Condensation"/>
    <property type="match status" value="1"/>
</dbReference>
<organism evidence="2 5">
    <name type="scientific">Pectobacterium betavasculorum</name>
    <dbReference type="NCBI Taxonomy" id="55207"/>
    <lineage>
        <taxon>Bacteria</taxon>
        <taxon>Pseudomonadati</taxon>
        <taxon>Pseudomonadota</taxon>
        <taxon>Gammaproteobacteria</taxon>
        <taxon>Enterobacterales</taxon>
        <taxon>Pectobacteriaceae</taxon>
        <taxon>Pectobacterium</taxon>
    </lineage>
</organism>
<dbReference type="SUPFAM" id="SSF52777">
    <property type="entry name" value="CoA-dependent acyltransferases"/>
    <property type="match status" value="2"/>
</dbReference>
<dbReference type="InterPro" id="IPR023213">
    <property type="entry name" value="CAT-like_dom_sf"/>
</dbReference>
<dbReference type="PANTHER" id="PTHR45527:SF1">
    <property type="entry name" value="FATTY ACID SYNTHASE"/>
    <property type="match status" value="1"/>
</dbReference>
<dbReference type="EMBL" id="JQHM01000014">
    <property type="protein sequence ID" value="KFX02512.1"/>
    <property type="molecule type" value="Genomic_DNA"/>
</dbReference>
<evidence type="ECO:0000313" key="5">
    <source>
        <dbReference type="Proteomes" id="UP000032874"/>
    </source>
</evidence>
<evidence type="ECO:0000313" key="4">
    <source>
        <dbReference type="Proteomes" id="UP000032869"/>
    </source>
</evidence>
<feature type="non-terminal residue" evidence="2">
    <location>
        <position position="513"/>
    </location>
</feature>
<dbReference type="Gene3D" id="3.30.559.10">
    <property type="entry name" value="Chloramphenicol acetyltransferase-like domain"/>
    <property type="match status" value="1"/>
</dbReference>
<protein>
    <recommendedName>
        <fullName evidence="1">Condensation domain-containing protein</fullName>
    </recommendedName>
</protein>
<keyword evidence="4" id="KW-1185">Reference proteome</keyword>
<feature type="domain" description="Condensation" evidence="1">
    <location>
        <begin position="11"/>
        <end position="472"/>
    </location>
</feature>
<comment type="caution">
    <text evidence="2">The sequence shown here is derived from an EMBL/GenBank/DDBJ whole genome shotgun (WGS) entry which is preliminary data.</text>
</comment>
<gene>
    <name evidence="3" type="ORF">JV35_21160</name>
    <name evidence="2" type="ORF">KP22_18660</name>
</gene>
<dbReference type="Proteomes" id="UP000032874">
    <property type="component" value="Unassembled WGS sequence"/>
</dbReference>
<dbReference type="STRING" id="55207.KP22_18660"/>
<proteinExistence type="predicted"/>
<dbReference type="Proteomes" id="UP000032869">
    <property type="component" value="Unassembled WGS sequence"/>
</dbReference>
<evidence type="ECO:0000313" key="2">
    <source>
        <dbReference type="EMBL" id="KFX02512.1"/>
    </source>
</evidence>
<evidence type="ECO:0000313" key="3">
    <source>
        <dbReference type="EMBL" id="KFX10771.1"/>
    </source>
</evidence>
<sequence length="513" mass="57851">MRTEISEMWSELSASQRSLWISYQKAPHLRGGYNIAFCPRILGDVDPNLICHTLKLLMAHHPMLRATFRNGDDGPQQRILPLDEAPFFLHDASSWSETALRQHIEAEYRRPFDDDKPLVRAHLYRISARESVLLWVIDHLICDGNTFWILMEEWSALLAQKTLLPLETVSDDPDFFSYVAHQAAWLESPQGKKQFEYWKQTFSGAGATGFDLQLASDSAGSSMPRPRSQSFAVSDEQMGGLSALAAKYGTSLFEVLLASYFIFLRKYTAQNTIMVGSPMPARGQGPWRNTVGNCTHVVPIMAHFDTDLTIGELLTALHATVRQAKRNRHYPFELMIERLPIHRPSAQHAYIQTQFTYQVDRGATGVMKLMVGTVCGPDENRTDATVSWGGWDTVSYPVQISHSDIGNLLNAEIIESVNGLNLVLKYDEQRLSDRTVGRYLTHLSAIIDAIIADADRRVDQISLLSADERRTMLYDWNQIQAEPVSLCLHQQFEAQVRRAPQAVALVCGEQSLS</sequence>